<dbReference type="InterPro" id="IPR010982">
    <property type="entry name" value="Lambda_DNA-bd_dom_sf"/>
</dbReference>
<feature type="domain" description="HTH cro/C1-type" evidence="3">
    <location>
        <begin position="10"/>
        <end position="64"/>
    </location>
</feature>
<evidence type="ECO:0000256" key="2">
    <source>
        <dbReference type="SAM" id="Phobius"/>
    </source>
</evidence>
<reference evidence="5" key="1">
    <citation type="journal article" date="2019" name="Int. J. Syst. Evol. Microbiol.">
        <title>The Global Catalogue of Microorganisms (GCM) 10K type strain sequencing project: providing services to taxonomists for standard genome sequencing and annotation.</title>
        <authorList>
            <consortium name="The Broad Institute Genomics Platform"/>
            <consortium name="The Broad Institute Genome Sequencing Center for Infectious Disease"/>
            <person name="Wu L."/>
            <person name="Ma J."/>
        </authorList>
    </citation>
    <scope>NUCLEOTIDE SEQUENCE [LARGE SCALE GENOMIC DNA]</scope>
    <source>
        <strain evidence="5">CCM 8951</strain>
    </source>
</reference>
<protein>
    <submittedName>
        <fullName evidence="4">Helix-turn-helix domain-containing protein</fullName>
    </submittedName>
</protein>
<dbReference type="SMART" id="SM00530">
    <property type="entry name" value="HTH_XRE"/>
    <property type="match status" value="1"/>
</dbReference>
<dbReference type="SUPFAM" id="SSF47413">
    <property type="entry name" value="lambda repressor-like DNA-binding domains"/>
    <property type="match status" value="1"/>
</dbReference>
<dbReference type="EMBL" id="JBHTOF010000033">
    <property type="protein sequence ID" value="MFD1465473.1"/>
    <property type="molecule type" value="Genomic_DNA"/>
</dbReference>
<evidence type="ECO:0000313" key="4">
    <source>
        <dbReference type="EMBL" id="MFD1465473.1"/>
    </source>
</evidence>
<comment type="caution">
    <text evidence="4">The sequence shown here is derived from an EMBL/GenBank/DDBJ whole genome shotgun (WGS) entry which is preliminary data.</text>
</comment>
<gene>
    <name evidence="4" type="ORF">ACFQ4L_05120</name>
</gene>
<dbReference type="CDD" id="cd00093">
    <property type="entry name" value="HTH_XRE"/>
    <property type="match status" value="1"/>
</dbReference>
<dbReference type="RefSeq" id="WP_125577960.1">
    <property type="nucleotide sequence ID" value="NZ_JBHTOF010000033.1"/>
</dbReference>
<proteinExistence type="predicted"/>
<sequence length="119" mass="13513">MANIVFAQQLKKIRSEKGLSQENIATELFISRQAVSRWESGEATPDVNNLVQLSDLLDVDLDYLVLAKESHPAEGAEQQTSSTKRPMNGWEFVAKYWWLLLAIGGWLSWFIPTIVSSFR</sequence>
<keyword evidence="2" id="KW-0472">Membrane</keyword>
<accession>A0ABW4DNJ3</accession>
<evidence type="ECO:0000313" key="5">
    <source>
        <dbReference type="Proteomes" id="UP001597244"/>
    </source>
</evidence>
<dbReference type="Pfam" id="PF01381">
    <property type="entry name" value="HTH_3"/>
    <property type="match status" value="1"/>
</dbReference>
<organism evidence="4 5">
    <name type="scientific">Lapidilactobacillus mulanensis</name>
    <dbReference type="NCBI Taxonomy" id="2485999"/>
    <lineage>
        <taxon>Bacteria</taxon>
        <taxon>Bacillati</taxon>
        <taxon>Bacillota</taxon>
        <taxon>Bacilli</taxon>
        <taxon>Lactobacillales</taxon>
        <taxon>Lactobacillaceae</taxon>
        <taxon>Lapidilactobacillus</taxon>
    </lineage>
</organism>
<dbReference type="InterPro" id="IPR001387">
    <property type="entry name" value="Cro/C1-type_HTH"/>
</dbReference>
<keyword evidence="5" id="KW-1185">Reference proteome</keyword>
<dbReference type="Proteomes" id="UP001597244">
    <property type="component" value="Unassembled WGS sequence"/>
</dbReference>
<dbReference type="Gene3D" id="1.10.260.40">
    <property type="entry name" value="lambda repressor-like DNA-binding domains"/>
    <property type="match status" value="1"/>
</dbReference>
<dbReference type="PROSITE" id="PS50943">
    <property type="entry name" value="HTH_CROC1"/>
    <property type="match status" value="1"/>
</dbReference>
<evidence type="ECO:0000259" key="3">
    <source>
        <dbReference type="PROSITE" id="PS50943"/>
    </source>
</evidence>
<evidence type="ECO:0000256" key="1">
    <source>
        <dbReference type="ARBA" id="ARBA00023125"/>
    </source>
</evidence>
<dbReference type="PANTHER" id="PTHR46558:SF13">
    <property type="entry name" value="HTH-TYPE TRANSCRIPTIONAL REGULATOR IMMR"/>
    <property type="match status" value="1"/>
</dbReference>
<name>A0ABW4DNJ3_9LACO</name>
<keyword evidence="2" id="KW-0812">Transmembrane</keyword>
<feature type="transmembrane region" description="Helical" evidence="2">
    <location>
        <begin position="96"/>
        <end position="115"/>
    </location>
</feature>
<dbReference type="PANTHER" id="PTHR46558">
    <property type="entry name" value="TRACRIPTIONAL REGULATORY PROTEIN-RELATED-RELATED"/>
    <property type="match status" value="1"/>
</dbReference>
<keyword evidence="1" id="KW-0238">DNA-binding</keyword>
<keyword evidence="2" id="KW-1133">Transmembrane helix</keyword>